<reference evidence="3" key="2">
    <citation type="submission" date="2021-03" db="EMBL/GenBank/DDBJ databases">
        <authorList>
            <person name="Cao W."/>
        </authorList>
    </citation>
    <scope>NUCLEOTIDE SEQUENCE</scope>
    <source>
        <strain evidence="3">110414</strain>
    </source>
</reference>
<feature type="compositionally biased region" description="Low complexity" evidence="1">
    <location>
        <begin position="31"/>
        <end position="46"/>
    </location>
</feature>
<evidence type="ECO:0000313" key="4">
    <source>
        <dbReference type="Proteomes" id="UP000673447"/>
    </source>
</evidence>
<proteinExistence type="predicted"/>
<dbReference type="RefSeq" id="WP_210537679.1">
    <property type="nucleotide sequence ID" value="NZ_JAGKTC010000004.1"/>
</dbReference>
<comment type="caution">
    <text evidence="3">The sequence shown here is derived from an EMBL/GenBank/DDBJ whole genome shotgun (WGS) entry which is preliminary data.</text>
</comment>
<evidence type="ECO:0000313" key="3">
    <source>
        <dbReference type="EMBL" id="MBP3985802.1"/>
    </source>
</evidence>
<accession>A0A941AX02</accession>
<feature type="signal peptide" evidence="2">
    <location>
        <begin position="1"/>
        <end position="19"/>
    </location>
</feature>
<gene>
    <name evidence="3" type="ORF">J5837_15440</name>
</gene>
<protein>
    <recommendedName>
        <fullName evidence="5">Lipoprotein</fullName>
    </recommendedName>
</protein>
<feature type="region of interest" description="Disordered" evidence="1">
    <location>
        <begin position="25"/>
        <end position="87"/>
    </location>
</feature>
<keyword evidence="4" id="KW-1185">Reference proteome</keyword>
<reference evidence="3" key="1">
    <citation type="journal article" date="2016" name="Int. J. Syst. Evol. Microbiol.">
        <title>Pseudoxanthomonas helianthi sp. nov., isolated from roots of Jerusalem artichoke (Helianthus tuberosus).</title>
        <authorList>
            <person name="Kittiwongwattana C."/>
            <person name="Thawai C."/>
        </authorList>
    </citation>
    <scope>NUCLEOTIDE SEQUENCE</scope>
    <source>
        <strain evidence="3">110414</strain>
    </source>
</reference>
<dbReference type="PROSITE" id="PS51257">
    <property type="entry name" value="PROKAR_LIPOPROTEIN"/>
    <property type="match status" value="1"/>
</dbReference>
<keyword evidence="2" id="KW-0732">Signal</keyword>
<organism evidence="3 4">
    <name type="scientific">Pseudoxanthomonas helianthi</name>
    <dbReference type="NCBI Taxonomy" id="1453541"/>
    <lineage>
        <taxon>Bacteria</taxon>
        <taxon>Pseudomonadati</taxon>
        <taxon>Pseudomonadota</taxon>
        <taxon>Gammaproteobacteria</taxon>
        <taxon>Lysobacterales</taxon>
        <taxon>Lysobacteraceae</taxon>
        <taxon>Pseudoxanthomonas</taxon>
    </lineage>
</organism>
<sequence length="165" mass="16959">MSRMRPRILVALPFALAIAACQPQPAPAPVAAPAADASATQPSAGATAQDDKSPTPAGTDVVSVVDNTPMAHVEAASGTQLDGKSLAGKFSDGESVLELRADGSYVQTLRVAGSTIDSDGHWAPDGAHAVKLDPNSKQAEDVRFEVASADLLKGADGREFKRIVE</sequence>
<dbReference type="AlphaFoldDB" id="A0A941AX02"/>
<evidence type="ECO:0000256" key="2">
    <source>
        <dbReference type="SAM" id="SignalP"/>
    </source>
</evidence>
<name>A0A941AX02_9GAMM</name>
<evidence type="ECO:0000256" key="1">
    <source>
        <dbReference type="SAM" id="MobiDB-lite"/>
    </source>
</evidence>
<dbReference type="Proteomes" id="UP000673447">
    <property type="component" value="Unassembled WGS sequence"/>
</dbReference>
<evidence type="ECO:0008006" key="5">
    <source>
        <dbReference type="Google" id="ProtNLM"/>
    </source>
</evidence>
<feature type="chain" id="PRO_5036909189" description="Lipoprotein" evidence="2">
    <location>
        <begin position="20"/>
        <end position="165"/>
    </location>
</feature>
<dbReference type="EMBL" id="JAGKTC010000004">
    <property type="protein sequence ID" value="MBP3985802.1"/>
    <property type="molecule type" value="Genomic_DNA"/>
</dbReference>